<accession>A0A318KXS7</accession>
<evidence type="ECO:0000256" key="1">
    <source>
        <dbReference type="SAM" id="MobiDB-lite"/>
    </source>
</evidence>
<organism evidence="3 4">
    <name type="scientific">Dielma fastidiosa</name>
    <dbReference type="NCBI Taxonomy" id="1034346"/>
    <lineage>
        <taxon>Bacteria</taxon>
        <taxon>Bacillati</taxon>
        <taxon>Bacillota</taxon>
        <taxon>Erysipelotrichia</taxon>
        <taxon>Erysipelotrichales</taxon>
        <taxon>Erysipelotrichaceae</taxon>
        <taxon>Dielma</taxon>
    </lineage>
</organism>
<feature type="region of interest" description="Disordered" evidence="1">
    <location>
        <begin position="22"/>
        <end position="43"/>
    </location>
</feature>
<evidence type="ECO:0000256" key="2">
    <source>
        <dbReference type="SAM" id="SignalP"/>
    </source>
</evidence>
<feature type="compositionally biased region" description="Basic and acidic residues" evidence="1">
    <location>
        <begin position="26"/>
        <end position="43"/>
    </location>
</feature>
<reference evidence="3 4" key="1">
    <citation type="submission" date="2018-05" db="EMBL/GenBank/DDBJ databases">
        <title>Genomic Encyclopedia of Type Strains, Phase IV (KMG-IV): sequencing the most valuable type-strain genomes for metagenomic binning, comparative biology and taxonomic classification.</title>
        <authorList>
            <person name="Goeker M."/>
        </authorList>
    </citation>
    <scope>NUCLEOTIDE SEQUENCE [LARGE SCALE GENOMIC DNA]</scope>
    <source>
        <strain evidence="3 4">JC118</strain>
    </source>
</reference>
<proteinExistence type="predicted"/>
<dbReference type="RefSeq" id="WP_022936615.1">
    <property type="nucleotide sequence ID" value="NZ_CABKRQ010000001.1"/>
</dbReference>
<evidence type="ECO:0000313" key="3">
    <source>
        <dbReference type="EMBL" id="PXX81698.1"/>
    </source>
</evidence>
<dbReference type="EMBL" id="QJKH01000001">
    <property type="protein sequence ID" value="PXX81698.1"/>
    <property type="molecule type" value="Genomic_DNA"/>
</dbReference>
<feature type="signal peptide" evidence="2">
    <location>
        <begin position="1"/>
        <end position="20"/>
    </location>
</feature>
<dbReference type="PROSITE" id="PS51257">
    <property type="entry name" value="PROKAR_LIPOPROTEIN"/>
    <property type="match status" value="1"/>
</dbReference>
<keyword evidence="4" id="KW-1185">Reference proteome</keyword>
<keyword evidence="2" id="KW-0732">Signal</keyword>
<protein>
    <submittedName>
        <fullName evidence="3">Uncharacterized protein</fullName>
    </submittedName>
</protein>
<feature type="chain" id="PRO_5038710163" evidence="2">
    <location>
        <begin position="21"/>
        <end position="277"/>
    </location>
</feature>
<sequence>MKKILTSFLLMAMIAGCVQQGPTEAAKPEEPPVVEQPEKPVEQEKPEEIKYVKKIDENKDWVYFDEPLVYNYELSDYEAMAVTYYNENNMLNIEMPIINIDLSNIKTLNQSITNQLYKAYETVSYYDNKKTVATYAMSRTRYYIADDILSVETRTVLIYGEEEVQINVYNIDLTTGEILRNADLLSRYDLDFAKVEKQLVQALSDQNISICELHEGYSQVIDRPCYFDDAIKIDEKSLLMLNNQNQLVCIMKNYYCEDNTQGYPYAKTETELIIKSL</sequence>
<comment type="caution">
    <text evidence="3">The sequence shown here is derived from an EMBL/GenBank/DDBJ whole genome shotgun (WGS) entry which is preliminary data.</text>
</comment>
<dbReference type="Proteomes" id="UP000247612">
    <property type="component" value="Unassembled WGS sequence"/>
</dbReference>
<evidence type="ECO:0000313" key="4">
    <source>
        <dbReference type="Proteomes" id="UP000247612"/>
    </source>
</evidence>
<dbReference type="AlphaFoldDB" id="A0A318KXS7"/>
<gene>
    <name evidence="3" type="ORF">DES51_101310</name>
</gene>
<name>A0A318KXS7_9FIRM</name>